<dbReference type="Gene3D" id="2.60.120.260">
    <property type="entry name" value="Galactose-binding domain-like"/>
    <property type="match status" value="1"/>
</dbReference>
<dbReference type="EMBL" id="JNBS01001956">
    <property type="protein sequence ID" value="OQR96664.1"/>
    <property type="molecule type" value="Genomic_DNA"/>
</dbReference>
<evidence type="ECO:0000256" key="5">
    <source>
        <dbReference type="ARBA" id="ARBA00022942"/>
    </source>
</evidence>
<dbReference type="PROSITE" id="PS51476">
    <property type="entry name" value="PROTEASOME_BETA_2"/>
    <property type="match status" value="1"/>
</dbReference>
<evidence type="ECO:0000256" key="4">
    <source>
        <dbReference type="ARBA" id="ARBA00022692"/>
    </source>
</evidence>
<dbReference type="PANTHER" id="PTHR12953">
    <property type="entry name" value="MEMBRANE PROTEIN CH1 RELATED"/>
    <property type="match status" value="1"/>
</dbReference>
<dbReference type="AlphaFoldDB" id="A0A1V9ZF93"/>
<proteinExistence type="predicted"/>
<evidence type="ECO:0000256" key="2">
    <source>
        <dbReference type="ARBA" id="ARBA00004308"/>
    </source>
</evidence>
<keyword evidence="5 11" id="KW-0647">Proteasome</keyword>
<dbReference type="PANTHER" id="PTHR12953:SF0">
    <property type="entry name" value="SUN DOMAIN-CONTAINING OSSIFICATION FACTOR"/>
    <property type="match status" value="1"/>
</dbReference>
<dbReference type="FunFam" id="3.60.20.10:FF:000003">
    <property type="entry name" value="Proteasome subunit beta type-3"/>
    <property type="match status" value="1"/>
</dbReference>
<dbReference type="CDD" id="cd03759">
    <property type="entry name" value="proteasome_beta_type_3"/>
    <property type="match status" value="1"/>
</dbReference>
<dbReference type="InterPro" id="IPR001353">
    <property type="entry name" value="Proteasome_sua/b"/>
</dbReference>
<evidence type="ECO:0000256" key="7">
    <source>
        <dbReference type="ARBA" id="ARBA00023136"/>
    </source>
</evidence>
<dbReference type="InterPro" id="IPR033811">
    <property type="entry name" value="Proteasome_beta_3"/>
</dbReference>
<dbReference type="GO" id="GO:0043161">
    <property type="term" value="P:proteasome-mediated ubiquitin-dependent protein catabolic process"/>
    <property type="evidence" value="ECO:0007669"/>
    <property type="project" value="InterPro"/>
</dbReference>
<gene>
    <name evidence="11" type="ORF">THRCLA_07199</name>
</gene>
<dbReference type="SUPFAM" id="SSF56235">
    <property type="entry name" value="N-terminal nucleophile aminohydrolases (Ntn hydrolases)"/>
    <property type="match status" value="1"/>
</dbReference>
<keyword evidence="7 9" id="KW-0472">Membrane</keyword>
<accession>A0A1V9ZF93</accession>
<dbReference type="Gene3D" id="3.60.20.10">
    <property type="entry name" value="Glutamine Phosphoribosylpyrophosphate, subunit 1, domain 1"/>
    <property type="match status" value="1"/>
</dbReference>
<evidence type="ECO:0000256" key="6">
    <source>
        <dbReference type="ARBA" id="ARBA00022989"/>
    </source>
</evidence>
<evidence type="ECO:0000256" key="1">
    <source>
        <dbReference type="ARBA" id="ARBA00004123"/>
    </source>
</evidence>
<evidence type="ECO:0000313" key="12">
    <source>
        <dbReference type="Proteomes" id="UP000243217"/>
    </source>
</evidence>
<dbReference type="STRING" id="74557.A0A1V9ZF93"/>
<comment type="caution">
    <text evidence="11">The sequence shown here is derived from an EMBL/GenBank/DDBJ whole genome shotgun (WGS) entry which is preliminary data.</text>
</comment>
<comment type="subcellular location">
    <subcellularLocation>
        <location evidence="2">Endomembrane system</location>
    </subcellularLocation>
    <subcellularLocation>
        <location evidence="1">Nucleus</location>
    </subcellularLocation>
</comment>
<dbReference type="GO" id="GO:0005737">
    <property type="term" value="C:cytoplasm"/>
    <property type="evidence" value="ECO:0007669"/>
    <property type="project" value="TreeGrafter"/>
</dbReference>
<dbReference type="InterPro" id="IPR012919">
    <property type="entry name" value="SUN_dom"/>
</dbReference>
<dbReference type="GO" id="GO:0034975">
    <property type="term" value="P:protein folding in endoplasmic reticulum"/>
    <property type="evidence" value="ECO:0007669"/>
    <property type="project" value="TreeGrafter"/>
</dbReference>
<keyword evidence="12" id="KW-1185">Reference proteome</keyword>
<evidence type="ECO:0000256" key="8">
    <source>
        <dbReference type="ARBA" id="ARBA00023242"/>
    </source>
</evidence>
<organism evidence="11 12">
    <name type="scientific">Thraustotheca clavata</name>
    <dbReference type="NCBI Taxonomy" id="74557"/>
    <lineage>
        <taxon>Eukaryota</taxon>
        <taxon>Sar</taxon>
        <taxon>Stramenopiles</taxon>
        <taxon>Oomycota</taxon>
        <taxon>Saprolegniomycetes</taxon>
        <taxon>Saprolegniales</taxon>
        <taxon>Achlyaceae</taxon>
        <taxon>Thraustotheca</taxon>
    </lineage>
</organism>
<evidence type="ECO:0000313" key="11">
    <source>
        <dbReference type="EMBL" id="OQR96664.1"/>
    </source>
</evidence>
<name>A0A1V9ZF93_9STRA</name>
<dbReference type="Proteomes" id="UP000243217">
    <property type="component" value="Unassembled WGS sequence"/>
</dbReference>
<dbReference type="GO" id="GO:0012505">
    <property type="term" value="C:endomembrane system"/>
    <property type="evidence" value="ECO:0007669"/>
    <property type="project" value="UniProtKB-SubCell"/>
</dbReference>
<dbReference type="InterPro" id="IPR023333">
    <property type="entry name" value="Proteasome_suB-type"/>
</dbReference>
<dbReference type="GO" id="GO:0016020">
    <property type="term" value="C:membrane"/>
    <property type="evidence" value="ECO:0007669"/>
    <property type="project" value="InterPro"/>
</dbReference>
<dbReference type="Pfam" id="PF00227">
    <property type="entry name" value="Proteasome"/>
    <property type="match status" value="1"/>
</dbReference>
<keyword evidence="4 9" id="KW-0812">Transmembrane</keyword>
<evidence type="ECO:0000256" key="9">
    <source>
        <dbReference type="SAM" id="Phobius"/>
    </source>
</evidence>
<dbReference type="GO" id="GO:0019774">
    <property type="term" value="C:proteasome core complex, beta-subunit complex"/>
    <property type="evidence" value="ECO:0007669"/>
    <property type="project" value="InterPro"/>
</dbReference>
<protein>
    <submittedName>
        <fullName evidence="11">Proteasome subunit beta type-3</fullName>
    </submittedName>
</protein>
<dbReference type="Pfam" id="PF07738">
    <property type="entry name" value="Sad1_UNC"/>
    <property type="match status" value="1"/>
</dbReference>
<feature type="transmembrane region" description="Helical" evidence="9">
    <location>
        <begin position="643"/>
        <end position="665"/>
    </location>
</feature>
<dbReference type="PROSITE" id="PS00854">
    <property type="entry name" value="PROTEASOME_BETA_1"/>
    <property type="match status" value="1"/>
</dbReference>
<evidence type="ECO:0000259" key="10">
    <source>
        <dbReference type="PROSITE" id="PS51469"/>
    </source>
</evidence>
<keyword evidence="8" id="KW-0539">Nucleus</keyword>
<keyword evidence="6 9" id="KW-1133">Transmembrane helix</keyword>
<reference evidence="11 12" key="1">
    <citation type="journal article" date="2014" name="Genome Biol. Evol.">
        <title>The secreted proteins of Achlya hypogyna and Thraustotheca clavata identify the ancestral oomycete secretome and reveal gene acquisitions by horizontal gene transfer.</title>
        <authorList>
            <person name="Misner I."/>
            <person name="Blouin N."/>
            <person name="Leonard G."/>
            <person name="Richards T.A."/>
            <person name="Lane C.E."/>
        </authorList>
    </citation>
    <scope>NUCLEOTIDE SEQUENCE [LARGE SCALE GENOMIC DNA]</scope>
    <source>
        <strain evidence="11 12">ATCC 34112</strain>
    </source>
</reference>
<dbReference type="OrthoDB" id="204949at2759"/>
<sequence length="767" mass="86262">MSILAYNGAAIIAMAGKDCVAIACDTRMGVQGQTISTDFQKVFRLNDKTFLGLAGLATDVQSVSQLLRFKLNMYKMQEEREIKPKTLSAMISNMMYEKRFGPWFVEPIVAGLTSENKPFLSSMDCLGCELFTKDYVVAGTMEEALHGMCESLYRPDLEPEDLFETISQCLLSACNRDALSGWGGVVHVLTRDGVTTKVLKTPMKRVLVLMLASLAMAIVAPVDSDLQQEQQAPAIATDIAENLAEIDGEVDRALYNPSSNSLEVQDSDGGQRQNYASKDSGATVLDHAVGTKGSVNLLVPDKDRYMLIPCANDKKWIVISLSEDIHAEAIAIANYEKFSSMTKEFLVLGSINYPTDTWVVLGHFNALLKNGEQLFNFHEKHHVRYIKLRLISHYGSEYYYVNDEWNRVYGRTFTQVISQLEKSINEEPMNIVVNEEPIVKEEPISPIIESFTQIWPWDLIENKSCPLTQPPVEKVIPSSPLPANANTSISTLSNLTINHDAGIVPGSNNAVEEGIHNHTKPHEHTKTETKNISNVDEKGTGLDNFYIRMSKKIQALEMNQSHLEKVISETIKPATLDSQHKLSLLSDQMTNLTQVVRDLKVIVDSEVKFLLSINEKYTKLLEDNQILKNEMLHVWNVITTMKAGIMVAIVLSALMILFFVARSIYRCLTGCHRRAAHREWFRRMALVDDNIIPSDVDPLTQEMDNRVDRTLRFGRSFDDGAIQRNTLYRRVVHGLRQNHLKTRLRHRKHVCSAPAPRAIPKPFAAVL</sequence>
<feature type="domain" description="SUN" evidence="10">
    <location>
        <begin position="243"/>
        <end position="413"/>
    </location>
</feature>
<dbReference type="PROSITE" id="PS51469">
    <property type="entry name" value="SUN"/>
    <property type="match status" value="1"/>
</dbReference>
<evidence type="ECO:0000256" key="3">
    <source>
        <dbReference type="ARBA" id="ARBA00022490"/>
    </source>
</evidence>
<keyword evidence="3" id="KW-0963">Cytoplasm</keyword>
<dbReference type="InterPro" id="IPR016050">
    <property type="entry name" value="Proteasome_bsu_CS"/>
</dbReference>
<dbReference type="GO" id="GO:0005634">
    <property type="term" value="C:nucleus"/>
    <property type="evidence" value="ECO:0007669"/>
    <property type="project" value="UniProtKB-SubCell"/>
</dbReference>
<dbReference type="InterPro" id="IPR045120">
    <property type="entry name" value="Suco/Slp1-like"/>
</dbReference>
<dbReference type="InterPro" id="IPR029055">
    <property type="entry name" value="Ntn_hydrolases_N"/>
</dbReference>